<evidence type="ECO:0000313" key="2">
    <source>
        <dbReference type="EMBL" id="KAF9701825.1"/>
    </source>
</evidence>
<evidence type="ECO:0000256" key="1">
    <source>
        <dbReference type="SAM" id="MobiDB-lite"/>
    </source>
</evidence>
<protein>
    <submittedName>
        <fullName evidence="2">Uncharacterized protein</fullName>
    </submittedName>
</protein>
<name>A0A8H7JEJ3_9PLEO</name>
<dbReference type="InterPro" id="IPR031342">
    <property type="entry name" value="Mug163-like"/>
</dbReference>
<sequence>MTTGLMRRFSSSARTQLPRSTSTSLTSLTSLTAPRLLGLKQYQRNLTDARPRQASVSRSWFTSTTPCAYPELDEREQKRLDERNLKLGNTIRVLHDRLPTLLISPLPSDILSPHISLHLFPSTHPHLPTVSGKLAYTAALWTAPVAWGRVPVVGNVKLKILSERMVKNGCGPSVPAHMRNEKLIVKWQTCGKSDKENSRHVSEAFESVTNIVAGSRPSDEEFTGLFVFEFDEQGRVVHHTIEHTEEGHNWDKTMRFISVTDWLLGRAWGRREETPSLAFVQCEKEKSGRHRSGRS</sequence>
<proteinExistence type="predicted"/>
<dbReference type="Proteomes" id="UP000651452">
    <property type="component" value="Unassembled WGS sequence"/>
</dbReference>
<feature type="region of interest" description="Disordered" evidence="1">
    <location>
        <begin position="1"/>
        <end position="26"/>
    </location>
</feature>
<dbReference type="InterPro" id="IPR018790">
    <property type="entry name" value="DUF2358"/>
</dbReference>
<evidence type="ECO:0000313" key="3">
    <source>
        <dbReference type="Proteomes" id="UP000651452"/>
    </source>
</evidence>
<accession>A0A8H7JEJ3</accession>
<gene>
    <name evidence="2" type="ORF">EKO04_000392</name>
</gene>
<feature type="compositionally biased region" description="Polar residues" evidence="1">
    <location>
        <begin position="1"/>
        <end position="19"/>
    </location>
</feature>
<dbReference type="OrthoDB" id="5329385at2759"/>
<reference evidence="2" key="1">
    <citation type="submission" date="2018-12" db="EMBL/GenBank/DDBJ databases">
        <authorList>
            <person name="Syme R.A."/>
            <person name="Farfan-Caceres L."/>
            <person name="Lichtenzveig J."/>
        </authorList>
    </citation>
    <scope>NUCLEOTIDE SEQUENCE</scope>
    <source>
        <strain evidence="2">Al4</strain>
    </source>
</reference>
<dbReference type="PANTHER" id="PTHR31094">
    <property type="entry name" value="RIKEN CDNA 2310061I04 GENE"/>
    <property type="match status" value="1"/>
</dbReference>
<dbReference type="PANTHER" id="PTHR31094:SF2">
    <property type="entry name" value="RIKEN CDNA 2310061I04 GENE"/>
    <property type="match status" value="1"/>
</dbReference>
<dbReference type="Pfam" id="PF17119">
    <property type="entry name" value="MMU163"/>
    <property type="match status" value="2"/>
</dbReference>
<keyword evidence="3" id="KW-1185">Reference proteome</keyword>
<dbReference type="EMBL" id="RZGK01000002">
    <property type="protein sequence ID" value="KAF9701825.1"/>
    <property type="molecule type" value="Genomic_DNA"/>
</dbReference>
<comment type="caution">
    <text evidence="2">The sequence shown here is derived from an EMBL/GenBank/DDBJ whole genome shotgun (WGS) entry which is preliminary data.</text>
</comment>
<dbReference type="AlphaFoldDB" id="A0A8H7JEJ3"/>
<reference evidence="2" key="2">
    <citation type="submission" date="2020-09" db="EMBL/GenBank/DDBJ databases">
        <title>Reference genome assembly for Australian Ascochyta lentis isolate Al4.</title>
        <authorList>
            <person name="Lee R.C."/>
            <person name="Farfan-Caceres L.M."/>
            <person name="Debler J.W."/>
            <person name="Williams A.H."/>
            <person name="Henares B.M."/>
        </authorList>
    </citation>
    <scope>NUCLEOTIDE SEQUENCE</scope>
    <source>
        <strain evidence="2">Al4</strain>
    </source>
</reference>
<organism evidence="2 3">
    <name type="scientific">Ascochyta lentis</name>
    <dbReference type="NCBI Taxonomy" id="205686"/>
    <lineage>
        <taxon>Eukaryota</taxon>
        <taxon>Fungi</taxon>
        <taxon>Dikarya</taxon>
        <taxon>Ascomycota</taxon>
        <taxon>Pezizomycotina</taxon>
        <taxon>Dothideomycetes</taxon>
        <taxon>Pleosporomycetidae</taxon>
        <taxon>Pleosporales</taxon>
        <taxon>Pleosporineae</taxon>
        <taxon>Didymellaceae</taxon>
        <taxon>Ascochyta</taxon>
    </lineage>
</organism>